<dbReference type="EMBL" id="MU155153">
    <property type="protein sequence ID" value="KAF9483511.1"/>
    <property type="molecule type" value="Genomic_DNA"/>
</dbReference>
<dbReference type="AlphaFoldDB" id="A0A9P5ZCN4"/>
<comment type="caution">
    <text evidence="1">The sequence shown here is derived from an EMBL/GenBank/DDBJ whole genome shotgun (WGS) entry which is preliminary data.</text>
</comment>
<proteinExistence type="predicted"/>
<evidence type="ECO:0000313" key="2">
    <source>
        <dbReference type="Proteomes" id="UP000807469"/>
    </source>
</evidence>
<keyword evidence="2" id="KW-1185">Reference proteome</keyword>
<organism evidence="1 2">
    <name type="scientific">Pholiota conissans</name>
    <dbReference type="NCBI Taxonomy" id="109636"/>
    <lineage>
        <taxon>Eukaryota</taxon>
        <taxon>Fungi</taxon>
        <taxon>Dikarya</taxon>
        <taxon>Basidiomycota</taxon>
        <taxon>Agaricomycotina</taxon>
        <taxon>Agaricomycetes</taxon>
        <taxon>Agaricomycetidae</taxon>
        <taxon>Agaricales</taxon>
        <taxon>Agaricineae</taxon>
        <taxon>Strophariaceae</taxon>
        <taxon>Pholiota</taxon>
    </lineage>
</organism>
<reference evidence="1" key="1">
    <citation type="submission" date="2020-11" db="EMBL/GenBank/DDBJ databases">
        <authorList>
            <consortium name="DOE Joint Genome Institute"/>
            <person name="Ahrendt S."/>
            <person name="Riley R."/>
            <person name="Andreopoulos W."/>
            <person name="Labutti K."/>
            <person name="Pangilinan J."/>
            <person name="Ruiz-Duenas F.J."/>
            <person name="Barrasa J.M."/>
            <person name="Sanchez-Garcia M."/>
            <person name="Camarero S."/>
            <person name="Miyauchi S."/>
            <person name="Serrano A."/>
            <person name="Linde D."/>
            <person name="Babiker R."/>
            <person name="Drula E."/>
            <person name="Ayuso-Fernandez I."/>
            <person name="Pacheco R."/>
            <person name="Padilla G."/>
            <person name="Ferreira P."/>
            <person name="Barriuso J."/>
            <person name="Kellner H."/>
            <person name="Castanera R."/>
            <person name="Alfaro M."/>
            <person name="Ramirez L."/>
            <person name="Pisabarro A.G."/>
            <person name="Kuo A."/>
            <person name="Tritt A."/>
            <person name="Lipzen A."/>
            <person name="He G."/>
            <person name="Yan M."/>
            <person name="Ng V."/>
            <person name="Cullen D."/>
            <person name="Martin F."/>
            <person name="Rosso M.-N."/>
            <person name="Henrissat B."/>
            <person name="Hibbett D."/>
            <person name="Martinez A.T."/>
            <person name="Grigoriev I.V."/>
        </authorList>
    </citation>
    <scope>NUCLEOTIDE SEQUENCE</scope>
    <source>
        <strain evidence="1">CIRM-BRFM 674</strain>
    </source>
</reference>
<protein>
    <submittedName>
        <fullName evidence="1">Uncharacterized protein</fullName>
    </submittedName>
</protein>
<dbReference type="Proteomes" id="UP000807469">
    <property type="component" value="Unassembled WGS sequence"/>
</dbReference>
<sequence>MLLLPTLALTTRNSSGDVHAVLFLPIVTVAERDALDRGIWTRTTVPSILICYELTHDVLANVQPANINILRLSSEGMLTESRTGPLDVDLTI</sequence>
<evidence type="ECO:0000313" key="1">
    <source>
        <dbReference type="EMBL" id="KAF9483511.1"/>
    </source>
</evidence>
<accession>A0A9P5ZCN4</accession>
<name>A0A9P5ZCN4_9AGAR</name>
<gene>
    <name evidence="1" type="ORF">BDN70DRAFT_873819</name>
</gene>